<dbReference type="GO" id="GO:0004476">
    <property type="term" value="F:mannose-6-phosphate isomerase activity"/>
    <property type="evidence" value="ECO:0007669"/>
    <property type="project" value="UniProtKB-EC"/>
</dbReference>
<dbReference type="PIRSF" id="PIRSF001480">
    <property type="entry name" value="Mannose-6-phosphate_isomerase"/>
    <property type="match status" value="1"/>
</dbReference>
<dbReference type="PRINTS" id="PR00714">
    <property type="entry name" value="MAN6PISMRASE"/>
</dbReference>
<proteinExistence type="inferred from homology"/>
<protein>
    <recommendedName>
        <fullName evidence="4">mannose-6-phosphate isomerase</fullName>
        <ecNumber evidence="4">5.3.1.8</ecNumber>
    </recommendedName>
    <alternativeName>
        <fullName evidence="8">Phosphohexomutase</fullName>
    </alternativeName>
    <alternativeName>
        <fullName evidence="9">Phosphomannose isomerase</fullName>
    </alternativeName>
</protein>
<evidence type="ECO:0000256" key="7">
    <source>
        <dbReference type="ARBA" id="ARBA00023235"/>
    </source>
</evidence>
<keyword evidence="13" id="KW-1185">Reference proteome</keyword>
<keyword evidence="6" id="KW-0862">Zinc</keyword>
<dbReference type="PROSITE" id="PS00965">
    <property type="entry name" value="PMI_I_1"/>
    <property type="match status" value="1"/>
</dbReference>
<evidence type="ECO:0000259" key="11">
    <source>
        <dbReference type="Pfam" id="PF21621"/>
    </source>
</evidence>
<organism evidence="12 13">
    <name type="scientific">Brachybacterium rhamnosum</name>
    <dbReference type="NCBI Taxonomy" id="173361"/>
    <lineage>
        <taxon>Bacteria</taxon>
        <taxon>Bacillati</taxon>
        <taxon>Actinomycetota</taxon>
        <taxon>Actinomycetes</taxon>
        <taxon>Micrococcales</taxon>
        <taxon>Dermabacteraceae</taxon>
        <taxon>Brachybacterium</taxon>
    </lineage>
</organism>
<evidence type="ECO:0000259" key="10">
    <source>
        <dbReference type="Pfam" id="PF20511"/>
    </source>
</evidence>
<dbReference type="InterPro" id="IPR011051">
    <property type="entry name" value="RmlC_Cupin_sf"/>
</dbReference>
<dbReference type="Gene3D" id="2.60.120.10">
    <property type="entry name" value="Jelly Rolls"/>
    <property type="match status" value="2"/>
</dbReference>
<evidence type="ECO:0000256" key="3">
    <source>
        <dbReference type="ARBA" id="ARBA00010772"/>
    </source>
</evidence>
<evidence type="ECO:0000256" key="6">
    <source>
        <dbReference type="ARBA" id="ARBA00022833"/>
    </source>
</evidence>
<dbReference type="Pfam" id="PF20511">
    <property type="entry name" value="PMI_typeI_cat"/>
    <property type="match status" value="1"/>
</dbReference>
<dbReference type="EC" id="5.3.1.8" evidence="4"/>
<dbReference type="InterPro" id="IPR016305">
    <property type="entry name" value="Mannose-6-P_Isomerase"/>
</dbReference>
<dbReference type="Proteomes" id="UP001597280">
    <property type="component" value="Unassembled WGS sequence"/>
</dbReference>
<evidence type="ECO:0000256" key="5">
    <source>
        <dbReference type="ARBA" id="ARBA00022723"/>
    </source>
</evidence>
<comment type="cofactor">
    <cofactor evidence="2">
        <name>Zn(2+)</name>
        <dbReference type="ChEBI" id="CHEBI:29105"/>
    </cofactor>
</comment>
<dbReference type="Gene3D" id="1.10.441.10">
    <property type="entry name" value="Phosphomannose Isomerase, domain 2"/>
    <property type="match status" value="1"/>
</dbReference>
<dbReference type="InterPro" id="IPR046457">
    <property type="entry name" value="PMI_typeI_cat"/>
</dbReference>
<evidence type="ECO:0000256" key="1">
    <source>
        <dbReference type="ARBA" id="ARBA00000757"/>
    </source>
</evidence>
<evidence type="ECO:0000256" key="2">
    <source>
        <dbReference type="ARBA" id="ARBA00001947"/>
    </source>
</evidence>
<evidence type="ECO:0000313" key="12">
    <source>
        <dbReference type="EMBL" id="MFD1834758.1"/>
    </source>
</evidence>
<keyword evidence="7 12" id="KW-0413">Isomerase</keyword>
<dbReference type="PANTHER" id="PTHR10309:SF0">
    <property type="entry name" value="MANNOSE-6-PHOSPHATE ISOMERASE"/>
    <property type="match status" value="1"/>
</dbReference>
<evidence type="ECO:0000313" key="13">
    <source>
        <dbReference type="Proteomes" id="UP001597280"/>
    </source>
</evidence>
<sequence>MRPLHAHPQHYAWGSAEELPRFLGRDPDGRAWAELWYGAHPSAPSILDAAGPLDAAVTGDPRGMLGDDVVNAFGSRLPYLLKLITPERPLSLQVHPSRSHAAESFAAENAAGLPLDSPHRNYRDDNHKPEMVLALTKFEAVCGFRAPRRAAQILAGLDTDLSDRLHTLLVENLSAHGMRAAFRTLVSPSLRPDAAAVAEVVAACEARVAAGASPSPRIDRTVVRLHEHFPGDPGVVANLLLNPVTLQPGEAMYVPEGAIHAYLSGFGVEVMAASDNVLRAGLTAKRVDVEEMLQCVSVQAAPPQRVAPERLTPSTVAYFAPIDDFQLSVTTLDGGGDVADPVARYLVPGSGPRILLCLDGELTVSAGGSTLRLPAGRAVFVAAEDGDLHVAGQGRVIQASVP</sequence>
<comment type="similarity">
    <text evidence="3">Belongs to the mannose-6-phosphate isomerase type 1 family.</text>
</comment>
<dbReference type="RefSeq" id="WP_343903978.1">
    <property type="nucleotide sequence ID" value="NZ_BAAAIS010000002.1"/>
</dbReference>
<reference evidence="13" key="1">
    <citation type="journal article" date="2019" name="Int. J. Syst. Evol. Microbiol.">
        <title>The Global Catalogue of Microorganisms (GCM) 10K type strain sequencing project: providing services to taxonomists for standard genome sequencing and annotation.</title>
        <authorList>
            <consortium name="The Broad Institute Genomics Platform"/>
            <consortium name="The Broad Institute Genome Sequencing Center for Infectious Disease"/>
            <person name="Wu L."/>
            <person name="Ma J."/>
        </authorList>
    </citation>
    <scope>NUCLEOTIDE SEQUENCE [LARGE SCALE GENOMIC DNA]</scope>
    <source>
        <strain evidence="13">JCM 11650</strain>
    </source>
</reference>
<feature type="domain" description="Phosphomannose isomerase type I catalytic" evidence="10">
    <location>
        <begin position="3"/>
        <end position="145"/>
    </location>
</feature>
<dbReference type="NCBIfam" id="TIGR00218">
    <property type="entry name" value="manA"/>
    <property type="match status" value="1"/>
</dbReference>
<comment type="caution">
    <text evidence="12">The sequence shown here is derived from an EMBL/GenBank/DDBJ whole genome shotgun (WGS) entry which is preliminary data.</text>
</comment>
<feature type="domain" description="Mannose-6-phosphate isomerase cupin" evidence="11">
    <location>
        <begin position="354"/>
        <end position="398"/>
    </location>
</feature>
<dbReference type="EMBL" id="JBHUFL010000002">
    <property type="protein sequence ID" value="MFD1834758.1"/>
    <property type="molecule type" value="Genomic_DNA"/>
</dbReference>
<dbReference type="InterPro" id="IPR018050">
    <property type="entry name" value="Pmannose_isomerase-type1_CS"/>
</dbReference>
<dbReference type="CDD" id="cd07011">
    <property type="entry name" value="cupin_PMI_type_I_N"/>
    <property type="match status" value="1"/>
</dbReference>
<evidence type="ECO:0000256" key="4">
    <source>
        <dbReference type="ARBA" id="ARBA00011956"/>
    </source>
</evidence>
<dbReference type="Pfam" id="PF21621">
    <property type="entry name" value="MPI_cupin_dom"/>
    <property type="match status" value="1"/>
</dbReference>
<dbReference type="InterPro" id="IPR049071">
    <property type="entry name" value="MPI_cupin_dom"/>
</dbReference>
<dbReference type="InterPro" id="IPR014710">
    <property type="entry name" value="RmlC-like_jellyroll"/>
</dbReference>
<evidence type="ECO:0000256" key="9">
    <source>
        <dbReference type="ARBA" id="ARBA00030762"/>
    </source>
</evidence>
<comment type="catalytic activity">
    <reaction evidence="1">
        <text>D-mannose 6-phosphate = D-fructose 6-phosphate</text>
        <dbReference type="Rhea" id="RHEA:12356"/>
        <dbReference type="ChEBI" id="CHEBI:58735"/>
        <dbReference type="ChEBI" id="CHEBI:61527"/>
        <dbReference type="EC" id="5.3.1.8"/>
    </reaction>
</comment>
<gene>
    <name evidence="12" type="primary">manA</name>
    <name evidence="12" type="ORF">ACFSDA_06670</name>
</gene>
<dbReference type="SUPFAM" id="SSF51182">
    <property type="entry name" value="RmlC-like cupins"/>
    <property type="match status" value="1"/>
</dbReference>
<keyword evidence="5" id="KW-0479">Metal-binding</keyword>
<dbReference type="PANTHER" id="PTHR10309">
    <property type="entry name" value="MANNOSE-6-PHOSPHATE ISOMERASE"/>
    <property type="match status" value="1"/>
</dbReference>
<evidence type="ECO:0000256" key="8">
    <source>
        <dbReference type="ARBA" id="ARBA00029741"/>
    </source>
</evidence>
<name>A0ABW4PWC3_9MICO</name>
<dbReference type="InterPro" id="IPR001250">
    <property type="entry name" value="Man6P_Isoase-1"/>
</dbReference>
<accession>A0ABW4PWC3</accession>